<protein>
    <submittedName>
        <fullName evidence="1">DUF4262 domain-containing protein</fullName>
    </submittedName>
</protein>
<dbReference type="EMBL" id="JAIVFL010000001">
    <property type="protein sequence ID" value="MCI4674174.1"/>
    <property type="molecule type" value="Genomic_DNA"/>
</dbReference>
<sequence>MCWMCDHPGSTVADFLDVIRAKIAKRGWAVQYVEDPRMPFAYTAGMTGLLLPELLMTNVSPARAARVLNGVAGLLVDGLELWPGRQVSLPGGPLVEVVEVDQPDVHLPAAVALHGPIRAFQLVWADGRGRWPWAADFCDQESRQPVLGMRTTASPGAQRR</sequence>
<gene>
    <name evidence="1" type="ORF">K9U37_04185</name>
</gene>
<name>A0ABS9YSH8_9MYCO</name>
<evidence type="ECO:0000313" key="2">
    <source>
        <dbReference type="Proteomes" id="UP001139068"/>
    </source>
</evidence>
<reference evidence="1" key="1">
    <citation type="journal article" date="2022" name="ISME J.">
        <title>Identification of active gaseous-alkane degraders at natural gas seeps.</title>
        <authorList>
            <person name="Farhan Ul Haque M."/>
            <person name="Hernandez M."/>
            <person name="Crombie A.T."/>
            <person name="Murrell J.C."/>
        </authorList>
    </citation>
    <scope>NUCLEOTIDE SEQUENCE</scope>
    <source>
        <strain evidence="1">ANDR5</strain>
    </source>
</reference>
<accession>A0ABS9YSH8</accession>
<proteinExistence type="predicted"/>
<dbReference type="RefSeq" id="WP_243070641.1">
    <property type="nucleotide sequence ID" value="NZ_JAIVFL010000001.1"/>
</dbReference>
<keyword evidence="2" id="KW-1185">Reference proteome</keyword>
<comment type="caution">
    <text evidence="1">The sequence shown here is derived from an EMBL/GenBank/DDBJ whole genome shotgun (WGS) entry which is preliminary data.</text>
</comment>
<organism evidence="1 2">
    <name type="scientific">Candidatus Mycolicibacterium alkanivorans</name>
    <dbReference type="NCBI Taxonomy" id="2954114"/>
    <lineage>
        <taxon>Bacteria</taxon>
        <taxon>Bacillati</taxon>
        <taxon>Actinomycetota</taxon>
        <taxon>Actinomycetes</taxon>
        <taxon>Mycobacteriales</taxon>
        <taxon>Mycobacteriaceae</taxon>
        <taxon>Mycolicibacterium</taxon>
    </lineage>
</organism>
<dbReference type="Pfam" id="PF14081">
    <property type="entry name" value="DUF4262"/>
    <property type="match status" value="1"/>
</dbReference>
<dbReference type="InterPro" id="IPR025358">
    <property type="entry name" value="DUF4262"/>
</dbReference>
<dbReference type="Proteomes" id="UP001139068">
    <property type="component" value="Unassembled WGS sequence"/>
</dbReference>
<evidence type="ECO:0000313" key="1">
    <source>
        <dbReference type="EMBL" id="MCI4674174.1"/>
    </source>
</evidence>